<reference evidence="1" key="1">
    <citation type="journal article" date="2021" name="New Phytol.">
        <title>Evolutionary innovations through gain and loss of genes in the ectomycorrhizal Boletales.</title>
        <authorList>
            <person name="Wu G."/>
            <person name="Miyauchi S."/>
            <person name="Morin E."/>
            <person name="Kuo A."/>
            <person name="Drula E."/>
            <person name="Varga T."/>
            <person name="Kohler A."/>
            <person name="Feng B."/>
            <person name="Cao Y."/>
            <person name="Lipzen A."/>
            <person name="Daum C."/>
            <person name="Hundley H."/>
            <person name="Pangilinan J."/>
            <person name="Johnson J."/>
            <person name="Barry K."/>
            <person name="LaButti K."/>
            <person name="Ng V."/>
            <person name="Ahrendt S."/>
            <person name="Min B."/>
            <person name="Choi I.G."/>
            <person name="Park H."/>
            <person name="Plett J.M."/>
            <person name="Magnuson J."/>
            <person name="Spatafora J.W."/>
            <person name="Nagy L.G."/>
            <person name="Henrissat B."/>
            <person name="Grigoriev I.V."/>
            <person name="Yang Z.L."/>
            <person name="Xu J."/>
            <person name="Martin F.M."/>
        </authorList>
    </citation>
    <scope>NUCLEOTIDE SEQUENCE</scope>
    <source>
        <strain evidence="1">KUC20120723A-06</strain>
    </source>
</reference>
<sequence length="288" mass="32060">MGHPLSLIHYRSQFPSFCPYLASYVEMQKAGITFFDIPTVIPGSIPTSPNTWKVRLVLNYKRLAYRTCWVESVDIESVCKSLNIPPTATKPNGDPKYTLPALIDNTSSRSVVLSDSTPIIEYLETTYPDPDPSRAIIPPGTRALIAASEHHIATSITPLLYPLIIMGIYSKKGPRDQLHLRRRTEAAFGKAIDEVQSTGQDREILLKKLEGAFGLFAESLMKGGGDYIVGGSPCLVDFTLCGLLLMFYHASPDIWERVASWRGGLWAKYLITFEPLMHVPANRFLSNL</sequence>
<dbReference type="EMBL" id="MU266556">
    <property type="protein sequence ID" value="KAH7920844.1"/>
    <property type="molecule type" value="Genomic_DNA"/>
</dbReference>
<evidence type="ECO:0000313" key="1">
    <source>
        <dbReference type="EMBL" id="KAH7920844.1"/>
    </source>
</evidence>
<keyword evidence="2" id="KW-1185">Reference proteome</keyword>
<name>A0ACB8B5Y7_9AGAM</name>
<comment type="caution">
    <text evidence="1">The sequence shown here is derived from an EMBL/GenBank/DDBJ whole genome shotgun (WGS) entry which is preliminary data.</text>
</comment>
<protein>
    <submittedName>
        <fullName evidence="1">Uncharacterized protein</fullName>
    </submittedName>
</protein>
<organism evidence="1 2">
    <name type="scientific">Leucogyrophana mollusca</name>
    <dbReference type="NCBI Taxonomy" id="85980"/>
    <lineage>
        <taxon>Eukaryota</taxon>
        <taxon>Fungi</taxon>
        <taxon>Dikarya</taxon>
        <taxon>Basidiomycota</taxon>
        <taxon>Agaricomycotina</taxon>
        <taxon>Agaricomycetes</taxon>
        <taxon>Agaricomycetidae</taxon>
        <taxon>Boletales</taxon>
        <taxon>Boletales incertae sedis</taxon>
        <taxon>Leucogyrophana</taxon>
    </lineage>
</organism>
<dbReference type="Proteomes" id="UP000790709">
    <property type="component" value="Unassembled WGS sequence"/>
</dbReference>
<accession>A0ACB8B5Y7</accession>
<gene>
    <name evidence="1" type="ORF">BV22DRAFT_1179819</name>
</gene>
<proteinExistence type="predicted"/>
<evidence type="ECO:0000313" key="2">
    <source>
        <dbReference type="Proteomes" id="UP000790709"/>
    </source>
</evidence>